<feature type="repeat" description="NHL" evidence="3">
    <location>
        <begin position="544"/>
        <end position="575"/>
    </location>
</feature>
<evidence type="ECO:0000256" key="4">
    <source>
        <dbReference type="SAM" id="SignalP"/>
    </source>
</evidence>
<proteinExistence type="predicted"/>
<dbReference type="PANTHER" id="PTHR46388">
    <property type="entry name" value="NHL REPEAT-CONTAINING PROTEIN 2"/>
    <property type="match status" value="1"/>
</dbReference>
<evidence type="ECO:0000256" key="1">
    <source>
        <dbReference type="ARBA" id="ARBA00004196"/>
    </source>
</evidence>
<dbReference type="PANTHER" id="PTHR46388:SF2">
    <property type="entry name" value="NHL REPEAT-CONTAINING PROTEIN 2"/>
    <property type="match status" value="1"/>
</dbReference>
<comment type="caution">
    <text evidence="6">The sequence shown here is derived from an EMBL/GenBank/DDBJ whole genome shotgun (WGS) entry which is preliminary data.</text>
</comment>
<reference evidence="7" key="1">
    <citation type="journal article" date="2019" name="Int. J. Syst. Evol. Microbiol.">
        <title>The Global Catalogue of Microorganisms (GCM) 10K type strain sequencing project: providing services to taxonomists for standard genome sequencing and annotation.</title>
        <authorList>
            <consortium name="The Broad Institute Genomics Platform"/>
            <consortium name="The Broad Institute Genome Sequencing Center for Infectious Disease"/>
            <person name="Wu L."/>
            <person name="Ma J."/>
        </authorList>
    </citation>
    <scope>NUCLEOTIDE SEQUENCE [LARGE SCALE GENOMIC DNA]</scope>
    <source>
        <strain evidence="7">CCUG 57113</strain>
    </source>
</reference>
<dbReference type="PROSITE" id="PS51125">
    <property type="entry name" value="NHL"/>
    <property type="match status" value="4"/>
</dbReference>
<feature type="repeat" description="NHL" evidence="3">
    <location>
        <begin position="653"/>
        <end position="689"/>
    </location>
</feature>
<dbReference type="PROSITE" id="PS51272">
    <property type="entry name" value="SLH"/>
    <property type="match status" value="3"/>
</dbReference>
<feature type="repeat" description="NHL" evidence="3">
    <location>
        <begin position="487"/>
        <end position="518"/>
    </location>
</feature>
<accession>A0ABW0LS30</accession>
<feature type="domain" description="SLH" evidence="5">
    <location>
        <begin position="1118"/>
        <end position="1182"/>
    </location>
</feature>
<name>A0ABW0LS30_9BACL</name>
<keyword evidence="4" id="KW-0732">Signal</keyword>
<dbReference type="InterPro" id="IPR001258">
    <property type="entry name" value="NHL_repeat"/>
</dbReference>
<feature type="domain" description="SLH" evidence="5">
    <location>
        <begin position="1183"/>
        <end position="1246"/>
    </location>
</feature>
<evidence type="ECO:0000313" key="7">
    <source>
        <dbReference type="Proteomes" id="UP001596105"/>
    </source>
</evidence>
<feature type="chain" id="PRO_5047146680" evidence="4">
    <location>
        <begin position="25"/>
        <end position="1345"/>
    </location>
</feature>
<keyword evidence="2" id="KW-0677">Repeat</keyword>
<dbReference type="NCBIfam" id="TIGR02543">
    <property type="entry name" value="List_Bact_rpt"/>
    <property type="match status" value="1"/>
</dbReference>
<dbReference type="SUPFAM" id="SSF101898">
    <property type="entry name" value="NHL repeat"/>
    <property type="match status" value="2"/>
</dbReference>
<feature type="repeat" description="NHL" evidence="3">
    <location>
        <begin position="710"/>
        <end position="746"/>
    </location>
</feature>
<dbReference type="CDD" id="cd14953">
    <property type="entry name" value="NHL_like_1"/>
    <property type="match status" value="1"/>
</dbReference>
<protein>
    <submittedName>
        <fullName evidence="6">S-layer homology domain-containing protein</fullName>
    </submittedName>
</protein>
<feature type="domain" description="SLH" evidence="5">
    <location>
        <begin position="1247"/>
        <end position="1306"/>
    </location>
</feature>
<keyword evidence="7" id="KW-1185">Reference proteome</keyword>
<dbReference type="Gene3D" id="2.120.10.30">
    <property type="entry name" value="TolB, C-terminal domain"/>
    <property type="match status" value="5"/>
</dbReference>
<dbReference type="Proteomes" id="UP001596105">
    <property type="component" value="Unassembled WGS sequence"/>
</dbReference>
<evidence type="ECO:0000256" key="2">
    <source>
        <dbReference type="ARBA" id="ARBA00022737"/>
    </source>
</evidence>
<dbReference type="Pfam" id="PF01436">
    <property type="entry name" value="NHL"/>
    <property type="match status" value="2"/>
</dbReference>
<evidence type="ECO:0000259" key="5">
    <source>
        <dbReference type="PROSITE" id="PS51272"/>
    </source>
</evidence>
<dbReference type="InterPro" id="IPR013378">
    <property type="entry name" value="InlB-like_B-rpt"/>
</dbReference>
<organism evidence="6 7">
    <name type="scientific">Cohnella suwonensis</name>
    <dbReference type="NCBI Taxonomy" id="696072"/>
    <lineage>
        <taxon>Bacteria</taxon>
        <taxon>Bacillati</taxon>
        <taxon>Bacillota</taxon>
        <taxon>Bacilli</taxon>
        <taxon>Bacillales</taxon>
        <taxon>Paenibacillaceae</taxon>
        <taxon>Cohnella</taxon>
    </lineage>
</organism>
<gene>
    <name evidence="6" type="ORF">ACFPPD_01600</name>
</gene>
<dbReference type="RefSeq" id="WP_209747298.1">
    <property type="nucleotide sequence ID" value="NZ_JBHSMH010000004.1"/>
</dbReference>
<dbReference type="Gene3D" id="2.60.40.4270">
    <property type="entry name" value="Listeria-Bacteroides repeat domain"/>
    <property type="match status" value="1"/>
</dbReference>
<dbReference type="InterPro" id="IPR001119">
    <property type="entry name" value="SLH_dom"/>
</dbReference>
<dbReference type="InterPro" id="IPR011042">
    <property type="entry name" value="6-blade_b-propeller_TolB-like"/>
</dbReference>
<dbReference type="EMBL" id="JBHSMH010000004">
    <property type="protein sequence ID" value="MFC5467393.1"/>
    <property type="molecule type" value="Genomic_DNA"/>
</dbReference>
<comment type="subcellular location">
    <subcellularLocation>
        <location evidence="1">Cell envelope</location>
    </subcellularLocation>
</comment>
<sequence length="1345" mass="141665">MRKKWFGKVLAGVLSLQLLIPAFQGDSRVSAAPIETGIVGDSYTISTLVQGMNSMNQMALDEARGYLYVTKGNTIQRIDLKNNNAITTVVGTEAGDYSPSGTIATEANISAPQGVTVAGDGTLYFTDSYNGLVRKVVNDQIVDVAGKTNENGPILLNFGDTATTDVQATATALFRPISITVDDDGNVYFTDNGFIYKVAQDGILTRLSPDNAATAISSMEVFDGQLYYTAFNEHVVRKIDLLTGAISAVAGTGDPWGLSGDGGPATAASLNRPNGVAIDGQGNVYIGETDNHKVRKVKQADGTIERVAGTGTYGYSGDSGPALLAQLGGPKDIAVADDGTVYVVDSINGAIRVLTPGPLSDQTLKPLTVGYAAGTQETRTVTLKRKGSGVLTNVSVALSDESRFTLTPPVATSLDDTTPSTTFTVKAKDGLSVGTYTATVTVSADSLTPVTFTVMQFVQALPKTVITIAGNGTYGYSGDDGPAISAELNYPEGVATDADGNVYIVDTDNNRIRKLDAVTKKISTVAGTGEPGYSGDGDLATLSQLNEPEAVVVDSDGNIFIADYGNQVIRKVGTDGKISTFAGTAEVYGYSGDNGLAADAQFDGPIALALDSDNNLYVADLYNARIRKIEATTGIITTIAGTGVPGFSGDDGPATEAQLNYPRGLALDSDNNVLIIDRDNHRIRKIDSESGVISTIAGTGSLGYSGDGGPANNAQLNEPRGIALDLEGNILIADKGNNRIRMIDAESGSIMTIAGTGNAGFSGDGGPATSAEFDSPYGVAVDSYGNVYFADKNNQRLRKLVDGLYTVTYDANASTEGDVPADGSIYDPGAAVNVLDNTGKLAKSGYTFAGWNTQADGRGTGYATGDSFAMGSSNVTLYAKWTMNPVIGGGSAPAPTKEVITVDVEDGSKDGSVVSKATIERTTDASGSKKDDVTFTNEQATKTAEQLEAAGSNTAKIVIPDAKDEVSELNVKLPESSTGTLASNGLNLEINTPNARVIIPNESLQGLDDDKYFRLVPIKAENERREVEERAKKETVVRMAAGTDKINVVGRPMTIETNMQSRKVTLVLPLGDVSLTDEELKDLGIFIEHSDGTKEFVKGEIVPYDATGKKGIRFTINKFSTFTIVHKEGWQQTALEGEGEAGKTHEPYIVGFPNGTFGPEKPITREEIAAILSRVLSKKETVAALAFKDVDAKRWSSEAIAKATKMGLLLGYEDGSFRPKMTITRAEMAAIVARIIEVKDGEKGQGFADVKAGHWAENAIKSVQAAELMRGYEDGAFRPNAELTRAEAVTLINRLLGRGPVTGIDAKWSDVTAKHWAFGDVQEASIGHRVENVTNGVEKGTKKSS</sequence>
<dbReference type="Pfam" id="PF25021">
    <property type="entry name" value="TEN_NHL"/>
    <property type="match status" value="3"/>
</dbReference>
<evidence type="ECO:0000313" key="6">
    <source>
        <dbReference type="EMBL" id="MFC5467393.1"/>
    </source>
</evidence>
<dbReference type="Pfam" id="PF00395">
    <property type="entry name" value="SLH"/>
    <property type="match status" value="3"/>
</dbReference>
<dbReference type="InterPro" id="IPR056822">
    <property type="entry name" value="TEN_NHL"/>
</dbReference>
<evidence type="ECO:0000256" key="3">
    <source>
        <dbReference type="PROSITE-ProRule" id="PRU00504"/>
    </source>
</evidence>
<dbReference type="InterPro" id="IPR042229">
    <property type="entry name" value="Listeria/Bacterioides_rpt_sf"/>
</dbReference>
<dbReference type="Pfam" id="PF09479">
    <property type="entry name" value="Flg_new"/>
    <property type="match status" value="1"/>
</dbReference>
<feature type="signal peptide" evidence="4">
    <location>
        <begin position="1"/>
        <end position="24"/>
    </location>
</feature>